<dbReference type="Proteomes" id="UP000675968">
    <property type="component" value="Unassembled WGS sequence"/>
</dbReference>
<comment type="caution">
    <text evidence="3">The sequence shown here is derived from an EMBL/GenBank/DDBJ whole genome shotgun (WGS) entry which is preliminary data.</text>
</comment>
<keyword evidence="1" id="KW-0175">Coiled coil</keyword>
<feature type="region of interest" description="Disordered" evidence="2">
    <location>
        <begin position="1"/>
        <end position="20"/>
    </location>
</feature>
<dbReference type="EMBL" id="JAGVWC010000014">
    <property type="protein sequence ID" value="MBS3062177.1"/>
    <property type="molecule type" value="Genomic_DNA"/>
</dbReference>
<sequence>MAQEFVQTPFGYPNSAPDRSMDVSGEVRNGGLETDFGTGPNMFGLDSRHYVETKIGTLILRASSKIRREFKSLCVEEKQDELIDRIMESYTANSSSVTDFCNRSASNAASCDAEKICTAFSKKEIPFPQDVKRAAQEAGISLTFPMTSDQVVGICKLMAGKEIGREQERMNQQLDKEVTRFREQCNREKEFETQRQQQEEQRRQMEQNRWNQPQPQNNYPQPNQPMVCGPGTQPDGRGGCISSQPYQPPQNESPPPSSETPPPSDSPSPPAEPTPPIETNTGDSGASTTSGEEGNAAGIVDTMINWIPNTINGFLNLELQESKTQQPLLERISGGDGSQGRTEYESSQYGQNQKVNCPAGEYPDPNRMGNCIRSGTNPQYGPQEDRSVVQQMGGPGRGPLSMEDCSLSDDALKTKMKDSMGGFGPSDDEVSAQCAMDAQTRVDEMERMVSEMEFRQEACILNYGEYCDFKEEITDSCMELSTTESVKQLVTDFVSKRCQFIVLKSTGSQQARGLLKSALDLYTESENSSSETFGSGFETAAFDLSKKQEEIDQAKQKVGVIEVITGDSKYSDEIKRINLELDQKIGALEALKNDLPADGQDKVNSILEDLTKQKQKLTERAQAFENPINILGRIGNMLSGAD</sequence>
<feature type="region of interest" description="Disordered" evidence="2">
    <location>
        <begin position="187"/>
        <end position="294"/>
    </location>
</feature>
<organism evidence="3 4">
    <name type="scientific">Candidatus Iainarchaeum sp</name>
    <dbReference type="NCBI Taxonomy" id="3101447"/>
    <lineage>
        <taxon>Archaea</taxon>
        <taxon>Candidatus Iainarchaeota</taxon>
        <taxon>Candidatus Iainarchaeia</taxon>
        <taxon>Candidatus Iainarchaeales</taxon>
        <taxon>Candidatus Iainarchaeaceae</taxon>
        <taxon>Candidatus Iainarchaeum</taxon>
    </lineage>
</organism>
<evidence type="ECO:0000313" key="4">
    <source>
        <dbReference type="Proteomes" id="UP000675968"/>
    </source>
</evidence>
<feature type="region of interest" description="Disordered" evidence="2">
    <location>
        <begin position="330"/>
        <end position="396"/>
    </location>
</feature>
<reference evidence="3" key="2">
    <citation type="submission" date="2021-05" db="EMBL/GenBank/DDBJ databases">
        <title>Protein family content uncovers lineage relationships and bacterial pathway maintenance mechanisms in DPANN archaea.</title>
        <authorList>
            <person name="Castelle C.J."/>
            <person name="Meheust R."/>
            <person name="Jaffe A.L."/>
            <person name="Seitz K."/>
            <person name="Gong X."/>
            <person name="Baker B.J."/>
            <person name="Banfield J.F."/>
        </authorList>
    </citation>
    <scope>NUCLEOTIDE SEQUENCE</scope>
    <source>
        <strain evidence="3">RIFCSPLOWO2_01_FULL_AR10_48_17</strain>
    </source>
</reference>
<feature type="compositionally biased region" description="Pro residues" evidence="2">
    <location>
        <begin position="246"/>
        <end position="276"/>
    </location>
</feature>
<gene>
    <name evidence="3" type="ORF">J4215_06365</name>
</gene>
<name>A0A8T4L6C1_9ARCH</name>
<evidence type="ECO:0000313" key="3">
    <source>
        <dbReference type="EMBL" id="MBS3062177.1"/>
    </source>
</evidence>
<feature type="compositionally biased region" description="Polar residues" evidence="2">
    <location>
        <begin position="339"/>
        <end position="355"/>
    </location>
</feature>
<reference evidence="3" key="1">
    <citation type="submission" date="2021-03" db="EMBL/GenBank/DDBJ databases">
        <authorList>
            <person name="Jaffe A."/>
        </authorList>
    </citation>
    <scope>NUCLEOTIDE SEQUENCE</scope>
    <source>
        <strain evidence="3">RIFCSPLOWO2_01_FULL_AR10_48_17</strain>
    </source>
</reference>
<evidence type="ECO:0000256" key="1">
    <source>
        <dbReference type="SAM" id="Coils"/>
    </source>
</evidence>
<dbReference type="AlphaFoldDB" id="A0A8T4L6C1"/>
<accession>A0A8T4L6C1</accession>
<feature type="compositionally biased region" description="Basic and acidic residues" evidence="2">
    <location>
        <begin position="187"/>
        <end position="206"/>
    </location>
</feature>
<feature type="compositionally biased region" description="Polar residues" evidence="2">
    <location>
        <begin position="277"/>
        <end position="292"/>
    </location>
</feature>
<protein>
    <submittedName>
        <fullName evidence="3">Uncharacterized protein</fullName>
    </submittedName>
</protein>
<feature type="compositionally biased region" description="Low complexity" evidence="2">
    <location>
        <begin position="207"/>
        <end position="225"/>
    </location>
</feature>
<proteinExistence type="predicted"/>
<feature type="coiled-coil region" evidence="1">
    <location>
        <begin position="574"/>
        <end position="627"/>
    </location>
</feature>
<evidence type="ECO:0000256" key="2">
    <source>
        <dbReference type="SAM" id="MobiDB-lite"/>
    </source>
</evidence>